<dbReference type="OrthoDB" id="9763949at2"/>
<comment type="function">
    <text evidence="1">Catalyzes the specific phosphorylation of 1,6-anhydro-N-acetylmuramic acid (anhMurNAc) with the simultaneous cleavage of the 1,6-anhydro ring, generating MurNAc-6-P. Is required for the utilization of anhMurNAc either imported from the medium or derived from its own cell wall murein, and thus plays a role in cell wall recycling.</text>
</comment>
<sequence length="367" mass="40484">MSGKYYIGIMSGTSMDAIDCVVVDFKDDSFSLKAQQSFAYPAEIKARIKNIFAQDYQLSLFDFGDLDYQLAESYAQCVTKILTENNLNAEDIIAIGCHGQTVYHQPQGVRKFSIQLGSGNVLTALTGIPVINDFRNKDMIFGGQGAPLVPVFHQAFFADKGTPRVILNLGGIANITCLHPKKPLIGFDTGPANTLIDQWINKHRGQAYDQAGHWGRGGILLPKLLDRLMQDPYFAQSAPKSTGLEYFNLQWLENQLSTDEHIQDVQATLHHLTARSIAEAILRYQADTKALYVAGGGARNEFLLDLLQEYLPAINVQAINALGVDEAWIEAIAFAWFAYCHINKIKIAFSATTGSKKDVIAGSYHAC</sequence>
<gene>
    <name evidence="1 2" type="primary">anmK</name>
    <name evidence="2" type="ORF">GCM10010995_03770</name>
</gene>
<dbReference type="RefSeq" id="WP_117001476.1">
    <property type="nucleotide sequence ID" value="NZ_BMJS01000002.1"/>
</dbReference>
<dbReference type="UniPathway" id="UPA00544"/>
<protein>
    <recommendedName>
        <fullName evidence="1">Anhydro-N-acetylmuramic acid kinase</fullName>
        <ecNumber evidence="1">2.7.1.170</ecNumber>
    </recommendedName>
    <alternativeName>
        <fullName evidence="1">AnhMurNAc kinase</fullName>
    </alternativeName>
</protein>
<dbReference type="GO" id="GO:0005524">
    <property type="term" value="F:ATP binding"/>
    <property type="evidence" value="ECO:0007669"/>
    <property type="project" value="UniProtKB-UniRule"/>
</dbReference>
<dbReference type="Proteomes" id="UP000636949">
    <property type="component" value="Unassembled WGS sequence"/>
</dbReference>
<dbReference type="Pfam" id="PF03702">
    <property type="entry name" value="AnmK"/>
    <property type="match status" value="1"/>
</dbReference>
<dbReference type="SUPFAM" id="SSF53067">
    <property type="entry name" value="Actin-like ATPase domain"/>
    <property type="match status" value="1"/>
</dbReference>
<dbReference type="GO" id="GO:0006040">
    <property type="term" value="P:amino sugar metabolic process"/>
    <property type="evidence" value="ECO:0007669"/>
    <property type="project" value="InterPro"/>
</dbReference>
<comment type="caution">
    <text evidence="2">The sequence shown here is derived from an EMBL/GenBank/DDBJ whole genome shotgun (WGS) entry which is preliminary data.</text>
</comment>
<name>A0A8J2Z355_9GAMM</name>
<dbReference type="InterPro" id="IPR043129">
    <property type="entry name" value="ATPase_NBD"/>
</dbReference>
<dbReference type="CDD" id="cd24050">
    <property type="entry name" value="ASKHA_NBD_ANMK"/>
    <property type="match status" value="1"/>
</dbReference>
<evidence type="ECO:0000256" key="1">
    <source>
        <dbReference type="HAMAP-Rule" id="MF_01270"/>
    </source>
</evidence>
<keyword evidence="1" id="KW-0119">Carbohydrate metabolism</keyword>
<comment type="catalytic activity">
    <reaction evidence="1">
        <text>1,6-anhydro-N-acetyl-beta-muramate + ATP + H2O = N-acetyl-D-muramate 6-phosphate + ADP + H(+)</text>
        <dbReference type="Rhea" id="RHEA:24952"/>
        <dbReference type="ChEBI" id="CHEBI:15377"/>
        <dbReference type="ChEBI" id="CHEBI:15378"/>
        <dbReference type="ChEBI" id="CHEBI:30616"/>
        <dbReference type="ChEBI" id="CHEBI:58690"/>
        <dbReference type="ChEBI" id="CHEBI:58722"/>
        <dbReference type="ChEBI" id="CHEBI:456216"/>
        <dbReference type="EC" id="2.7.1.170"/>
    </reaction>
</comment>
<dbReference type="PANTHER" id="PTHR30605:SF0">
    <property type="entry name" value="ANHYDRO-N-ACETYLMURAMIC ACID KINASE"/>
    <property type="match status" value="1"/>
</dbReference>
<dbReference type="GO" id="GO:0016773">
    <property type="term" value="F:phosphotransferase activity, alcohol group as acceptor"/>
    <property type="evidence" value="ECO:0007669"/>
    <property type="project" value="UniProtKB-UniRule"/>
</dbReference>
<keyword evidence="3" id="KW-1185">Reference proteome</keyword>
<comment type="pathway">
    <text evidence="1">Cell wall biogenesis; peptidoglycan recycling.</text>
</comment>
<organism evidence="2 3">
    <name type="scientific">Cysteiniphilum litorale</name>
    <dbReference type="NCBI Taxonomy" id="2056700"/>
    <lineage>
        <taxon>Bacteria</taxon>
        <taxon>Pseudomonadati</taxon>
        <taxon>Pseudomonadota</taxon>
        <taxon>Gammaproteobacteria</taxon>
        <taxon>Thiotrichales</taxon>
        <taxon>Fastidiosibacteraceae</taxon>
        <taxon>Cysteiniphilum</taxon>
    </lineage>
</organism>
<dbReference type="GO" id="GO:0097175">
    <property type="term" value="P:1,6-anhydro-N-acetyl-beta-muramic acid catabolic process"/>
    <property type="evidence" value="ECO:0007669"/>
    <property type="project" value="UniProtKB-UniRule"/>
</dbReference>
<proteinExistence type="inferred from homology"/>
<dbReference type="PANTHER" id="PTHR30605">
    <property type="entry name" value="ANHYDRO-N-ACETYLMURAMIC ACID KINASE"/>
    <property type="match status" value="1"/>
</dbReference>
<dbReference type="EMBL" id="BMJS01000002">
    <property type="protein sequence ID" value="GGF89676.1"/>
    <property type="molecule type" value="Genomic_DNA"/>
</dbReference>
<comment type="similarity">
    <text evidence="1">Belongs to the anhydro-N-acetylmuramic acid kinase family.</text>
</comment>
<dbReference type="AlphaFoldDB" id="A0A8J2Z355"/>
<dbReference type="GO" id="GO:0009254">
    <property type="term" value="P:peptidoglycan turnover"/>
    <property type="evidence" value="ECO:0007669"/>
    <property type="project" value="UniProtKB-UniRule"/>
</dbReference>
<dbReference type="GO" id="GO:0016301">
    <property type="term" value="F:kinase activity"/>
    <property type="evidence" value="ECO:0007669"/>
    <property type="project" value="UniProtKB-KW"/>
</dbReference>
<keyword evidence="1 2" id="KW-0418">Kinase</keyword>
<keyword evidence="1" id="KW-0067">ATP-binding</keyword>
<dbReference type="UniPathway" id="UPA00343"/>
<accession>A0A8J2Z355</accession>
<reference evidence="2" key="2">
    <citation type="submission" date="2020-09" db="EMBL/GenBank/DDBJ databases">
        <authorList>
            <person name="Sun Q."/>
            <person name="Zhou Y."/>
        </authorList>
    </citation>
    <scope>NUCLEOTIDE SEQUENCE</scope>
    <source>
        <strain evidence="2">CGMCC 1.15758</strain>
    </source>
</reference>
<dbReference type="InterPro" id="IPR005338">
    <property type="entry name" value="Anhydro_N_Ac-Mur_kinase"/>
</dbReference>
<evidence type="ECO:0000313" key="2">
    <source>
        <dbReference type="EMBL" id="GGF89676.1"/>
    </source>
</evidence>
<reference evidence="2" key="1">
    <citation type="journal article" date="2014" name="Int. J. Syst. Evol. Microbiol.">
        <title>Complete genome sequence of Corynebacterium casei LMG S-19264T (=DSM 44701T), isolated from a smear-ripened cheese.</title>
        <authorList>
            <consortium name="US DOE Joint Genome Institute (JGI-PGF)"/>
            <person name="Walter F."/>
            <person name="Albersmeier A."/>
            <person name="Kalinowski J."/>
            <person name="Ruckert C."/>
        </authorList>
    </citation>
    <scope>NUCLEOTIDE SEQUENCE</scope>
    <source>
        <strain evidence="2">CGMCC 1.15758</strain>
    </source>
</reference>
<dbReference type="NCBIfam" id="NF007139">
    <property type="entry name" value="PRK09585.1-3"/>
    <property type="match status" value="1"/>
</dbReference>
<keyword evidence="1" id="KW-0547">Nucleotide-binding</keyword>
<feature type="binding site" evidence="1">
    <location>
        <begin position="12"/>
        <end position="19"/>
    </location>
    <ligand>
        <name>ATP</name>
        <dbReference type="ChEBI" id="CHEBI:30616"/>
    </ligand>
</feature>
<evidence type="ECO:0000313" key="3">
    <source>
        <dbReference type="Proteomes" id="UP000636949"/>
    </source>
</evidence>
<dbReference type="EC" id="2.7.1.170" evidence="1"/>
<dbReference type="HAMAP" id="MF_01270">
    <property type="entry name" value="AnhMurNAc_kinase"/>
    <property type="match status" value="1"/>
</dbReference>
<dbReference type="Gene3D" id="3.30.420.40">
    <property type="match status" value="2"/>
</dbReference>
<keyword evidence="1" id="KW-0808">Transferase</keyword>
<comment type="pathway">
    <text evidence="1">Amino-sugar metabolism; 1,6-anhydro-N-acetylmuramate degradation.</text>
</comment>